<comment type="function">
    <text evidence="12">Required for formation of the rod structure in the basal body of the flagellar apparatus. Together with FliI and FliH, may constitute the export apparatus of flagellin.</text>
</comment>
<keyword evidence="8 12" id="KW-0653">Protein transport</keyword>
<name>A0AAV4LIY7_9BACL</name>
<evidence type="ECO:0000256" key="12">
    <source>
        <dbReference type="RuleBase" id="RU364091"/>
    </source>
</evidence>
<dbReference type="GO" id="GO:0009306">
    <property type="term" value="P:protein secretion"/>
    <property type="evidence" value="ECO:0007669"/>
    <property type="project" value="InterPro"/>
</dbReference>
<evidence type="ECO:0000256" key="7">
    <source>
        <dbReference type="ARBA" id="ARBA00022795"/>
    </source>
</evidence>
<dbReference type="FunFam" id="3.40.1690.10:FF:000001">
    <property type="entry name" value="Flagellar biosynthetic protein FlhB"/>
    <property type="match status" value="1"/>
</dbReference>
<evidence type="ECO:0000256" key="5">
    <source>
        <dbReference type="ARBA" id="ARBA00022475"/>
    </source>
</evidence>
<dbReference type="PRINTS" id="PR00950">
    <property type="entry name" value="TYPE3IMSPROT"/>
</dbReference>
<evidence type="ECO:0000313" key="14">
    <source>
        <dbReference type="Proteomes" id="UP001057291"/>
    </source>
</evidence>
<dbReference type="PANTHER" id="PTHR30531">
    <property type="entry name" value="FLAGELLAR BIOSYNTHETIC PROTEIN FLHB"/>
    <property type="match status" value="1"/>
</dbReference>
<dbReference type="EMBL" id="BOQE01000001">
    <property type="protein sequence ID" value="GIM47816.1"/>
    <property type="molecule type" value="Genomic_DNA"/>
</dbReference>
<organism evidence="13 14">
    <name type="scientific">Collibacillus ludicampi</name>
    <dbReference type="NCBI Taxonomy" id="2771369"/>
    <lineage>
        <taxon>Bacteria</taxon>
        <taxon>Bacillati</taxon>
        <taxon>Bacillota</taxon>
        <taxon>Bacilli</taxon>
        <taxon>Bacillales</taxon>
        <taxon>Alicyclobacillaceae</taxon>
        <taxon>Collibacillus</taxon>
    </lineage>
</organism>
<protein>
    <recommendedName>
        <fullName evidence="3 12">Flagellar biosynthetic protein FlhB</fullName>
    </recommendedName>
</protein>
<dbReference type="SUPFAM" id="SSF160544">
    <property type="entry name" value="EscU C-terminal domain-like"/>
    <property type="match status" value="1"/>
</dbReference>
<dbReference type="NCBIfam" id="TIGR00328">
    <property type="entry name" value="flhB"/>
    <property type="match status" value="1"/>
</dbReference>
<dbReference type="AlphaFoldDB" id="A0AAV4LIY7"/>
<keyword evidence="9 12" id="KW-1133">Transmembrane helix</keyword>
<keyword evidence="14" id="KW-1185">Reference proteome</keyword>
<feature type="transmembrane region" description="Helical" evidence="12">
    <location>
        <begin position="197"/>
        <end position="218"/>
    </location>
</feature>
<feature type="transmembrane region" description="Helical" evidence="12">
    <location>
        <begin position="43"/>
        <end position="65"/>
    </location>
</feature>
<dbReference type="GO" id="GO:0044780">
    <property type="term" value="P:bacterial-type flagellum assembly"/>
    <property type="evidence" value="ECO:0007669"/>
    <property type="project" value="InterPro"/>
</dbReference>
<keyword evidence="5 12" id="KW-1003">Cell membrane</keyword>
<dbReference type="Gene3D" id="6.10.250.2080">
    <property type="match status" value="1"/>
</dbReference>
<sequence>MIRWNLQQFAGEKTEKATPKKRQEARKKGQVVKSQEINTAVTLFMALLAFKLFSGMIVQSFLSFLRTDLTEYVSLSMTPGNLHVLFMEGILLFARMGLPVSGIVLLSGLAISYLQVGSILTLEPLKPDLQKLNPIVGIKRMWSMRSLVDLLKAILKISLIGYVAYDALVSNVRSFDHLVDMDVFSILSFIGDNALSLMWKMVLMFMGLAVLDYAYRWYEYEKELRMSKQEVKEEFKSIEGNPMIKRKIKERQRAIAMRRMMQDLKKADVVITNPTHYAVALQYDAKSMNAPVVLAKGMNELALRIKKLAREHDIVLVENRPLAQTLYKTTDIGETIPPELFQAVAEVLAYVYRLKRKV</sequence>
<keyword evidence="6 12" id="KW-0812">Transmembrane</keyword>
<dbReference type="PANTHER" id="PTHR30531:SF12">
    <property type="entry name" value="FLAGELLAR BIOSYNTHETIC PROTEIN FLHB"/>
    <property type="match status" value="1"/>
</dbReference>
<reference evidence="13" key="1">
    <citation type="journal article" date="2023" name="Int. J. Syst. Evol. Microbiol.">
        <title>Collibacillus ludicampi gen. nov., sp. nov., a new soil bacterium of the family Alicyclobacillaceae.</title>
        <authorList>
            <person name="Jojima T."/>
            <person name="Ioku Y."/>
            <person name="Fukuta Y."/>
            <person name="Shirasaka N."/>
            <person name="Matsumura Y."/>
            <person name="Mori M."/>
        </authorList>
    </citation>
    <scope>NUCLEOTIDE SEQUENCE</scope>
    <source>
        <strain evidence="13">TP075</strain>
    </source>
</reference>
<dbReference type="Gene3D" id="3.40.1690.10">
    <property type="entry name" value="secretion proteins EscU"/>
    <property type="match status" value="1"/>
</dbReference>
<keyword evidence="11 12" id="KW-1006">Bacterial flagellum protein export</keyword>
<keyword evidence="10 12" id="KW-0472">Membrane</keyword>
<comment type="similarity">
    <text evidence="2 12">Belongs to the type III secretion exporter family.</text>
</comment>
<evidence type="ECO:0000256" key="1">
    <source>
        <dbReference type="ARBA" id="ARBA00004651"/>
    </source>
</evidence>
<keyword evidence="13" id="KW-0282">Flagellum</keyword>
<evidence type="ECO:0000313" key="13">
    <source>
        <dbReference type="EMBL" id="GIM47816.1"/>
    </source>
</evidence>
<proteinExistence type="inferred from homology"/>
<dbReference type="InterPro" id="IPR029025">
    <property type="entry name" value="T3SS_substrate_exporter_C"/>
</dbReference>
<keyword evidence="4 12" id="KW-0813">Transport</keyword>
<dbReference type="Pfam" id="PF01312">
    <property type="entry name" value="Bac_export_2"/>
    <property type="match status" value="1"/>
</dbReference>
<dbReference type="InterPro" id="IPR006135">
    <property type="entry name" value="T3SS_substrate_exporter"/>
</dbReference>
<comment type="caution">
    <text evidence="13">The sequence shown here is derived from an EMBL/GenBank/DDBJ whole genome shotgun (WGS) entry which is preliminary data.</text>
</comment>
<gene>
    <name evidence="12 13" type="primary">flhB</name>
    <name evidence="13" type="ORF">DNHGIG_33650</name>
</gene>
<evidence type="ECO:0000256" key="6">
    <source>
        <dbReference type="ARBA" id="ARBA00022692"/>
    </source>
</evidence>
<feature type="transmembrane region" description="Helical" evidence="12">
    <location>
        <begin position="100"/>
        <end position="125"/>
    </location>
</feature>
<dbReference type="GO" id="GO:0005886">
    <property type="term" value="C:plasma membrane"/>
    <property type="evidence" value="ECO:0007669"/>
    <property type="project" value="UniProtKB-SubCell"/>
</dbReference>
<evidence type="ECO:0000256" key="10">
    <source>
        <dbReference type="ARBA" id="ARBA00023136"/>
    </source>
</evidence>
<evidence type="ECO:0000256" key="9">
    <source>
        <dbReference type="ARBA" id="ARBA00022989"/>
    </source>
</evidence>
<keyword evidence="7 12" id="KW-1005">Bacterial flagellum biogenesis</keyword>
<keyword evidence="13" id="KW-0966">Cell projection</keyword>
<evidence type="ECO:0000256" key="8">
    <source>
        <dbReference type="ARBA" id="ARBA00022927"/>
    </source>
</evidence>
<dbReference type="Proteomes" id="UP001057291">
    <property type="component" value="Unassembled WGS sequence"/>
</dbReference>
<accession>A0AAV4LIY7</accession>
<evidence type="ECO:0000256" key="11">
    <source>
        <dbReference type="ARBA" id="ARBA00023225"/>
    </source>
</evidence>
<evidence type="ECO:0000256" key="2">
    <source>
        <dbReference type="ARBA" id="ARBA00010690"/>
    </source>
</evidence>
<comment type="subcellular location">
    <subcellularLocation>
        <location evidence="1">Cell membrane</location>
        <topology evidence="1">Multi-pass membrane protein</topology>
    </subcellularLocation>
</comment>
<evidence type="ECO:0000256" key="4">
    <source>
        <dbReference type="ARBA" id="ARBA00022448"/>
    </source>
</evidence>
<dbReference type="RefSeq" id="WP_282200752.1">
    <property type="nucleotide sequence ID" value="NZ_BOQE01000001.1"/>
</dbReference>
<evidence type="ECO:0000256" key="3">
    <source>
        <dbReference type="ARBA" id="ARBA00021622"/>
    </source>
</evidence>
<dbReference type="InterPro" id="IPR006136">
    <property type="entry name" value="FlhB"/>
</dbReference>
<keyword evidence="13" id="KW-0969">Cilium</keyword>
<feature type="transmembrane region" description="Helical" evidence="12">
    <location>
        <begin position="146"/>
        <end position="165"/>
    </location>
</feature>